<dbReference type="AlphaFoldDB" id="A0A0M0HSB6"/>
<name>A0A0M0HSB6_VIBNE</name>
<reference evidence="2" key="1">
    <citation type="submission" date="2015-08" db="EMBL/GenBank/DDBJ databases">
        <title>Vibrio galatheae sp. nov., a novel member of the Vibrionaceae family isolated from the Solomon Islands.</title>
        <authorList>
            <person name="Giubergia S."/>
            <person name="Machado H."/>
            <person name="Mateiu R.V."/>
            <person name="Gram L."/>
        </authorList>
    </citation>
    <scope>NUCLEOTIDE SEQUENCE [LARGE SCALE GENOMIC DNA]</scope>
    <source>
        <strain evidence="2">DSM 19584</strain>
    </source>
</reference>
<evidence type="ECO:0000313" key="2">
    <source>
        <dbReference type="Proteomes" id="UP000037515"/>
    </source>
</evidence>
<dbReference type="Proteomes" id="UP000037515">
    <property type="component" value="Unassembled WGS sequence"/>
</dbReference>
<accession>A0A0M0HSB6</accession>
<dbReference type="RefSeq" id="WP_053394469.1">
    <property type="nucleotide sequence ID" value="NZ_LHPJ01000004.1"/>
</dbReference>
<protein>
    <submittedName>
        <fullName evidence="1">Uncharacterized protein</fullName>
    </submittedName>
</protein>
<dbReference type="PATRIC" id="fig|693.5.peg.780"/>
<gene>
    <name evidence="1" type="ORF">AKJ17_03865</name>
</gene>
<dbReference type="OrthoDB" id="6378816at2"/>
<proteinExistence type="predicted"/>
<evidence type="ECO:0000313" key="1">
    <source>
        <dbReference type="EMBL" id="KOO04812.1"/>
    </source>
</evidence>
<comment type="caution">
    <text evidence="1">The sequence shown here is derived from an EMBL/GenBank/DDBJ whole genome shotgun (WGS) entry which is preliminary data.</text>
</comment>
<sequence>MLKNWTVIAEATKSVVARERYLKDLNHKNHRYTQQIINLYGDEKQSLNMIHFCEKYKFKQAQNRRGGRPPTPAMEFVLTLPKGIRPSAKQWRLMLRTVLNEIAKSLNIHTKELAPITRAVIHQQEQNTETKGSGDHLHLLIGKFTEDGHYLRDLQRKMVLSQIKNAFNQAVLEEMGIAHSSHTTHKPYLGQAKKRAPSWKVKAAREYEHLFHSQQELCRFTSRVLGQAEKWLRAFSVYDKKQMTRQLNRILREVEKLKLDPLALESNEVDQLHKLLDRLACNIESKSGDSRLKNQVKNKFCILRM</sequence>
<keyword evidence="2" id="KW-1185">Reference proteome</keyword>
<dbReference type="STRING" id="693.AKJ17_03865"/>
<organism evidence="1 2">
    <name type="scientific">Vibrio nereis</name>
    <dbReference type="NCBI Taxonomy" id="693"/>
    <lineage>
        <taxon>Bacteria</taxon>
        <taxon>Pseudomonadati</taxon>
        <taxon>Pseudomonadota</taxon>
        <taxon>Gammaproteobacteria</taxon>
        <taxon>Vibrionales</taxon>
        <taxon>Vibrionaceae</taxon>
        <taxon>Vibrio</taxon>
    </lineage>
</organism>
<dbReference type="EMBL" id="LHPJ01000004">
    <property type="protein sequence ID" value="KOO04812.1"/>
    <property type="molecule type" value="Genomic_DNA"/>
</dbReference>